<dbReference type="Gene3D" id="2.40.260.10">
    <property type="entry name" value="Sortase"/>
    <property type="match status" value="1"/>
</dbReference>
<keyword evidence="2" id="KW-0812">Transmembrane</keyword>
<dbReference type="AlphaFoldDB" id="A0A6J6IE52"/>
<keyword evidence="2" id="KW-1133">Transmembrane helix</keyword>
<protein>
    <submittedName>
        <fullName evidence="3">Unannotated protein</fullName>
    </submittedName>
</protein>
<dbReference type="EMBL" id="CAEZVF010000094">
    <property type="protein sequence ID" value="CAB4622953.1"/>
    <property type="molecule type" value="Genomic_DNA"/>
</dbReference>
<gene>
    <name evidence="3" type="ORF">UFOPK1939_00703</name>
</gene>
<feature type="transmembrane region" description="Helical" evidence="2">
    <location>
        <begin position="294"/>
        <end position="312"/>
    </location>
</feature>
<name>A0A6J6IE52_9ZZZZ</name>
<dbReference type="Pfam" id="PF04203">
    <property type="entry name" value="Sortase"/>
    <property type="match status" value="1"/>
</dbReference>
<evidence type="ECO:0000313" key="3">
    <source>
        <dbReference type="EMBL" id="CAB4622953.1"/>
    </source>
</evidence>
<keyword evidence="1" id="KW-0378">Hydrolase</keyword>
<feature type="transmembrane region" description="Helical" evidence="2">
    <location>
        <begin position="265"/>
        <end position="288"/>
    </location>
</feature>
<evidence type="ECO:0000256" key="1">
    <source>
        <dbReference type="ARBA" id="ARBA00022801"/>
    </source>
</evidence>
<sequence>MDVTVMQSEASSSLFQELGAGRTTLPTRDREASELSAPEKLAAGWKKDALLVPGAALVILAILLISLIAQLSFMGAISHTRNQQVLYSQFRESLANATAPTGQVADGSLVALGTPVALLEIPAIGVKEVVVEGTSSTQLMSGPGHSRDSVLPGQSGNAVVVGRQAGYGGPFARLGELKVNQKFSVTTGQGVQQYKVSAIRQGNQAPVGNPASRLTLVSATGTPFVPNKALFVDADLTSPVQATPTQVLNQSSLAKAERAFGGESGAWIAVALWLQVLAIVVIAIVVAAVRWGKVQAWVVGLPLILFVTLSMSEQVTRLLPNIL</sequence>
<keyword evidence="2" id="KW-0472">Membrane</keyword>
<accession>A0A6J6IE52</accession>
<organism evidence="3">
    <name type="scientific">freshwater metagenome</name>
    <dbReference type="NCBI Taxonomy" id="449393"/>
    <lineage>
        <taxon>unclassified sequences</taxon>
        <taxon>metagenomes</taxon>
        <taxon>ecological metagenomes</taxon>
    </lineage>
</organism>
<feature type="transmembrane region" description="Helical" evidence="2">
    <location>
        <begin position="50"/>
        <end position="73"/>
    </location>
</feature>
<dbReference type="SUPFAM" id="SSF63817">
    <property type="entry name" value="Sortase"/>
    <property type="match status" value="1"/>
</dbReference>
<evidence type="ECO:0000256" key="2">
    <source>
        <dbReference type="SAM" id="Phobius"/>
    </source>
</evidence>
<proteinExistence type="predicted"/>
<dbReference type="GO" id="GO:0016787">
    <property type="term" value="F:hydrolase activity"/>
    <property type="evidence" value="ECO:0007669"/>
    <property type="project" value="UniProtKB-KW"/>
</dbReference>
<dbReference type="InterPro" id="IPR005754">
    <property type="entry name" value="Sortase"/>
</dbReference>
<dbReference type="InterPro" id="IPR023365">
    <property type="entry name" value="Sortase_dom-sf"/>
</dbReference>
<reference evidence="3" key="1">
    <citation type="submission" date="2020-05" db="EMBL/GenBank/DDBJ databases">
        <authorList>
            <person name="Chiriac C."/>
            <person name="Salcher M."/>
            <person name="Ghai R."/>
            <person name="Kavagutti S V."/>
        </authorList>
    </citation>
    <scope>NUCLEOTIDE SEQUENCE</scope>
</reference>